<keyword evidence="6" id="KW-0963">Cytoplasm</keyword>
<protein>
    <recommendedName>
        <fullName evidence="3 6">Peptide chain release factor 2</fullName>
        <shortName evidence="6">RF-2</shortName>
    </recommendedName>
</protein>
<feature type="modified residue" description="N5-methylglutamine" evidence="6">
    <location>
        <position position="247"/>
    </location>
</feature>
<dbReference type="GO" id="GO:0005737">
    <property type="term" value="C:cytoplasm"/>
    <property type="evidence" value="ECO:0007669"/>
    <property type="project" value="UniProtKB-SubCell"/>
</dbReference>
<evidence type="ECO:0000256" key="4">
    <source>
        <dbReference type="ARBA" id="ARBA00022481"/>
    </source>
</evidence>
<evidence type="ECO:0000256" key="5">
    <source>
        <dbReference type="ARBA" id="ARBA00022917"/>
    </source>
</evidence>
<dbReference type="Gene3D" id="3.30.160.20">
    <property type="match status" value="1"/>
</dbReference>
<dbReference type="SUPFAM" id="SSF75620">
    <property type="entry name" value="Release factor"/>
    <property type="match status" value="1"/>
</dbReference>
<proteinExistence type="inferred from homology"/>
<evidence type="ECO:0000256" key="1">
    <source>
        <dbReference type="ARBA" id="ARBA00002613"/>
    </source>
</evidence>
<sequence length="363" mass="40784">MSQTAANAQALQARIDVIRGRLDLPGKQARIDKLEQEAALPGFWNDQAKARIKSRELDSLRKTVEGWDNLRQQVNEVIELAELAEDDPELLAELDEELADAGEAFERQEFLLSLGGQYDAGDALVSIHAGAGGTEAQDWADMLMRMYLRWCDRRAFHHAIVDRTDGEAAGVKSVTLEVKGDYAYGYLQAERGTHRLVRISPFDAGNRRHTSFAKVEVIPSLDTDIEIEIKPTDLLIDTFRSSGAGGQHMQKNDTACRITHKPTGIVVSCQNERSLTQNKEQALKVLRGKLHAMEQEKIDRERARLKGENIQADFGTQIRNYVLHPYNLVKDLRTQVETGNTGAVLDGDLDRFMKEWLKHQIGL</sequence>
<evidence type="ECO:0000256" key="2">
    <source>
        <dbReference type="ARBA" id="ARBA00010835"/>
    </source>
</evidence>
<dbReference type="HAMAP" id="MF_00094">
    <property type="entry name" value="Rel_fac_2"/>
    <property type="match status" value="1"/>
</dbReference>
<dbReference type="NCBIfam" id="TIGR00020">
    <property type="entry name" value="prfB"/>
    <property type="match status" value="1"/>
</dbReference>
<comment type="PTM">
    <text evidence="6">Methylated by PrmC. Methylation increases the termination efficiency of RF2.</text>
</comment>
<comment type="caution">
    <text evidence="8">The sequence shown here is derived from an EMBL/GenBank/DDBJ whole genome shotgun (WGS) entry which is preliminary data.</text>
</comment>
<dbReference type="InterPro" id="IPR004374">
    <property type="entry name" value="PrfB"/>
</dbReference>
<keyword evidence="5 6" id="KW-0648">Protein biosynthesis</keyword>
<feature type="domain" description="Peptide chain release factor" evidence="7">
    <location>
        <begin position="79"/>
        <end position="190"/>
    </location>
</feature>
<comment type="subcellular location">
    <subcellularLocation>
        <location evidence="6">Cytoplasm</location>
    </subcellularLocation>
</comment>
<dbReference type="PANTHER" id="PTHR43116:SF3">
    <property type="entry name" value="CLASS I PEPTIDE CHAIN RELEASE FACTOR"/>
    <property type="match status" value="1"/>
</dbReference>
<dbReference type="PANTHER" id="PTHR43116">
    <property type="entry name" value="PEPTIDE CHAIN RELEASE FACTOR 2"/>
    <property type="match status" value="1"/>
</dbReference>
<comment type="function">
    <text evidence="1 6">Peptide chain release factor 2 directs the termination of translation in response to the peptide chain termination codons UGA and UAA.</text>
</comment>
<dbReference type="EMBL" id="VXPY01000013">
    <property type="protein sequence ID" value="MYD89036.1"/>
    <property type="molecule type" value="Genomic_DNA"/>
</dbReference>
<gene>
    <name evidence="6" type="primary">prfB</name>
    <name evidence="8" type="ORF">F4Y08_01680</name>
</gene>
<dbReference type="InterPro" id="IPR045853">
    <property type="entry name" value="Pep_chain_release_fac_I_sf"/>
</dbReference>
<dbReference type="SMART" id="SM00937">
    <property type="entry name" value="PCRF"/>
    <property type="match status" value="1"/>
</dbReference>
<comment type="similarity">
    <text evidence="2 6">Belongs to the prokaryotic/mitochondrial release factor family.</text>
</comment>
<dbReference type="Pfam" id="PF03462">
    <property type="entry name" value="PCRF"/>
    <property type="match status" value="1"/>
</dbReference>
<name>A0A6B1DQE7_9CHLR</name>
<dbReference type="Gene3D" id="3.30.70.1660">
    <property type="match status" value="1"/>
</dbReference>
<keyword evidence="4 6" id="KW-0488">Methylation</keyword>
<evidence type="ECO:0000259" key="7">
    <source>
        <dbReference type="SMART" id="SM00937"/>
    </source>
</evidence>
<dbReference type="GO" id="GO:0016149">
    <property type="term" value="F:translation release factor activity, codon specific"/>
    <property type="evidence" value="ECO:0007669"/>
    <property type="project" value="UniProtKB-UniRule"/>
</dbReference>
<evidence type="ECO:0000256" key="6">
    <source>
        <dbReference type="HAMAP-Rule" id="MF_00094"/>
    </source>
</evidence>
<accession>A0A6B1DQE7</accession>
<evidence type="ECO:0000256" key="3">
    <source>
        <dbReference type="ARBA" id="ARBA00019192"/>
    </source>
</evidence>
<dbReference type="InterPro" id="IPR000352">
    <property type="entry name" value="Pep_chain_release_fac_I"/>
</dbReference>
<organism evidence="8">
    <name type="scientific">Caldilineaceae bacterium SB0662_bin_9</name>
    <dbReference type="NCBI Taxonomy" id="2605258"/>
    <lineage>
        <taxon>Bacteria</taxon>
        <taxon>Bacillati</taxon>
        <taxon>Chloroflexota</taxon>
        <taxon>Caldilineae</taxon>
        <taxon>Caldilineales</taxon>
        <taxon>Caldilineaceae</taxon>
    </lineage>
</organism>
<dbReference type="Gene3D" id="1.20.58.410">
    <property type="entry name" value="Release factor"/>
    <property type="match status" value="1"/>
</dbReference>
<dbReference type="InterPro" id="IPR005139">
    <property type="entry name" value="PCRF"/>
</dbReference>
<evidence type="ECO:0000313" key="8">
    <source>
        <dbReference type="EMBL" id="MYD89036.1"/>
    </source>
</evidence>
<reference evidence="8" key="1">
    <citation type="submission" date="2019-09" db="EMBL/GenBank/DDBJ databases">
        <title>Characterisation of the sponge microbiome using genome-centric metagenomics.</title>
        <authorList>
            <person name="Engelberts J.P."/>
            <person name="Robbins S.J."/>
            <person name="De Goeij J.M."/>
            <person name="Aranda M."/>
            <person name="Bell S.C."/>
            <person name="Webster N.S."/>
        </authorList>
    </citation>
    <scope>NUCLEOTIDE SEQUENCE</scope>
    <source>
        <strain evidence="8">SB0662_bin_9</strain>
    </source>
</reference>
<dbReference type="AlphaFoldDB" id="A0A6B1DQE7"/>
<dbReference type="Pfam" id="PF00472">
    <property type="entry name" value="RF-1"/>
    <property type="match status" value="1"/>
</dbReference>